<protein>
    <submittedName>
        <fullName evidence="1">Uncharacterized protein</fullName>
    </submittedName>
</protein>
<dbReference type="PANTHER" id="PTHR48258:SF9">
    <property type="entry name" value="OS01G0348150 PROTEIN"/>
    <property type="match status" value="1"/>
</dbReference>
<feature type="non-terminal residue" evidence="1">
    <location>
        <position position="1"/>
    </location>
</feature>
<dbReference type="Proteomes" id="UP000075243">
    <property type="component" value="Unassembled WGS sequence"/>
</dbReference>
<dbReference type="Gramene" id="C.cajan_27590.t">
    <property type="protein sequence ID" value="C.cajan_27590.t"/>
    <property type="gene ID" value="C.cajan_27590"/>
</dbReference>
<dbReference type="PANTHER" id="PTHR48258">
    <property type="entry name" value="DUF4218 DOMAIN-CONTAINING PROTEIN-RELATED"/>
    <property type="match status" value="1"/>
</dbReference>
<name>A0A151S3D6_CAJCA</name>
<dbReference type="AlphaFoldDB" id="A0A151S3D6"/>
<dbReference type="OMA" id="PMAIRDI"/>
<gene>
    <name evidence="1" type="ORF">KK1_028961</name>
</gene>
<accession>A0A151S3D6</accession>
<organism evidence="1 2">
    <name type="scientific">Cajanus cajan</name>
    <name type="common">Pigeon pea</name>
    <name type="synonym">Cajanus indicus</name>
    <dbReference type="NCBI Taxonomy" id="3821"/>
    <lineage>
        <taxon>Eukaryota</taxon>
        <taxon>Viridiplantae</taxon>
        <taxon>Streptophyta</taxon>
        <taxon>Embryophyta</taxon>
        <taxon>Tracheophyta</taxon>
        <taxon>Spermatophyta</taxon>
        <taxon>Magnoliopsida</taxon>
        <taxon>eudicotyledons</taxon>
        <taxon>Gunneridae</taxon>
        <taxon>Pentapetalae</taxon>
        <taxon>rosids</taxon>
        <taxon>fabids</taxon>
        <taxon>Fabales</taxon>
        <taxon>Fabaceae</taxon>
        <taxon>Papilionoideae</taxon>
        <taxon>50 kb inversion clade</taxon>
        <taxon>NPAAA clade</taxon>
        <taxon>indigoferoid/millettioid clade</taxon>
        <taxon>Phaseoleae</taxon>
        <taxon>Cajanus</taxon>
    </lineage>
</organism>
<sequence length="217" mass="25054">KNVCDIVIGTLRNIQGWTKNDVNAHLDMVDVDIRKQLAPQAHGKQTFSCHTLSKKENKSFCEYLQGMKVPSGYSSNVKRFVSIKDLKLLGLKSHNCHVLMQQLLPMAIRDILPKNVTYAITRLCFFFNTIYSKVVDHKMLDELTHEKKCLTGYDINNYTFFTQKKDLKSTMQNSGIMVVVESQYFSTFENPNPNTTSSCYFGVIQDIWLVNYTRFRV</sequence>
<keyword evidence="2" id="KW-1185">Reference proteome</keyword>
<reference evidence="1" key="1">
    <citation type="journal article" date="2012" name="Nat. Biotechnol.">
        <title>Draft genome sequence of pigeonpea (Cajanus cajan), an orphan legume crop of resource-poor farmers.</title>
        <authorList>
            <person name="Varshney R.K."/>
            <person name="Chen W."/>
            <person name="Li Y."/>
            <person name="Bharti A.K."/>
            <person name="Saxena R.K."/>
            <person name="Schlueter J.A."/>
            <person name="Donoghue M.T."/>
            <person name="Azam S."/>
            <person name="Fan G."/>
            <person name="Whaley A.M."/>
            <person name="Farmer A.D."/>
            <person name="Sheridan J."/>
            <person name="Iwata A."/>
            <person name="Tuteja R."/>
            <person name="Penmetsa R.V."/>
            <person name="Wu W."/>
            <person name="Upadhyaya H.D."/>
            <person name="Yang S.P."/>
            <person name="Shah T."/>
            <person name="Saxena K.B."/>
            <person name="Michael T."/>
            <person name="McCombie W.R."/>
            <person name="Yang B."/>
            <person name="Zhang G."/>
            <person name="Yang H."/>
            <person name="Wang J."/>
            <person name="Spillane C."/>
            <person name="Cook D.R."/>
            <person name="May G.D."/>
            <person name="Xu X."/>
            <person name="Jackson S.A."/>
        </authorList>
    </citation>
    <scope>NUCLEOTIDE SEQUENCE [LARGE SCALE GENOMIC DNA]</scope>
</reference>
<proteinExistence type="predicted"/>
<evidence type="ECO:0000313" key="1">
    <source>
        <dbReference type="EMBL" id="KYP49323.1"/>
    </source>
</evidence>
<evidence type="ECO:0000313" key="2">
    <source>
        <dbReference type="Proteomes" id="UP000075243"/>
    </source>
</evidence>
<dbReference type="EMBL" id="KQ483479">
    <property type="protein sequence ID" value="KYP49323.1"/>
    <property type="molecule type" value="Genomic_DNA"/>
</dbReference>